<feature type="region of interest" description="Disordered" evidence="2">
    <location>
        <begin position="86"/>
        <end position="117"/>
    </location>
</feature>
<dbReference type="Pfam" id="PF04051">
    <property type="entry name" value="TRAPP"/>
    <property type="match status" value="1"/>
</dbReference>
<dbReference type="GO" id="GO:0006888">
    <property type="term" value="P:endoplasmic reticulum to Golgi vesicle-mediated transport"/>
    <property type="evidence" value="ECO:0007669"/>
    <property type="project" value="TreeGrafter"/>
</dbReference>
<feature type="compositionally biased region" description="Low complexity" evidence="2">
    <location>
        <begin position="13"/>
        <end position="35"/>
    </location>
</feature>
<organism evidence="3 4">
    <name type="scientific">Rhodotorula paludigena</name>
    <dbReference type="NCBI Taxonomy" id="86838"/>
    <lineage>
        <taxon>Eukaryota</taxon>
        <taxon>Fungi</taxon>
        <taxon>Dikarya</taxon>
        <taxon>Basidiomycota</taxon>
        <taxon>Pucciniomycotina</taxon>
        <taxon>Microbotryomycetes</taxon>
        <taxon>Sporidiobolales</taxon>
        <taxon>Sporidiobolaceae</taxon>
        <taxon>Rhodotorula</taxon>
    </lineage>
</organism>
<keyword evidence="4" id="KW-1185">Reference proteome</keyword>
<dbReference type="PANTHER" id="PTHR12817:SF0">
    <property type="entry name" value="GEO08327P1"/>
    <property type="match status" value="1"/>
</dbReference>
<dbReference type="GO" id="GO:0030008">
    <property type="term" value="C:TRAPP complex"/>
    <property type="evidence" value="ECO:0007669"/>
    <property type="project" value="TreeGrafter"/>
</dbReference>
<dbReference type="AlphaFoldDB" id="A0AAV5GRN2"/>
<dbReference type="CDD" id="cd14944">
    <property type="entry name" value="TRAPPC6A_Trs33"/>
    <property type="match status" value="1"/>
</dbReference>
<gene>
    <name evidence="3" type="ORF">Rhopal_005590-T1</name>
</gene>
<dbReference type="PANTHER" id="PTHR12817">
    <property type="entry name" value="TRAFFICKING PROTEIN PARTICLE COMPLEX SUBUNIT 6B"/>
    <property type="match status" value="1"/>
</dbReference>
<accession>A0AAV5GRN2</accession>
<dbReference type="InterPro" id="IPR037992">
    <property type="entry name" value="TRAPPC6/Trs33"/>
</dbReference>
<proteinExistence type="inferred from homology"/>
<dbReference type="EMBL" id="BQKY01000011">
    <property type="protein sequence ID" value="GJN92560.1"/>
    <property type="molecule type" value="Genomic_DNA"/>
</dbReference>
<feature type="compositionally biased region" description="Low complexity" evidence="2">
    <location>
        <begin position="143"/>
        <end position="175"/>
    </location>
</feature>
<name>A0AAV5GRN2_9BASI</name>
<feature type="region of interest" description="Disordered" evidence="2">
    <location>
        <begin position="138"/>
        <end position="183"/>
    </location>
</feature>
<evidence type="ECO:0000256" key="2">
    <source>
        <dbReference type="SAM" id="MobiDB-lite"/>
    </source>
</evidence>
<feature type="compositionally biased region" description="Basic and acidic residues" evidence="2">
    <location>
        <begin position="106"/>
        <end position="117"/>
    </location>
</feature>
<evidence type="ECO:0000313" key="4">
    <source>
        <dbReference type="Proteomes" id="UP001342314"/>
    </source>
</evidence>
<comment type="similarity">
    <text evidence="1">Belongs to the TRAPP small subunits family. BET3 subfamily.</text>
</comment>
<reference evidence="3 4" key="1">
    <citation type="submission" date="2021-12" db="EMBL/GenBank/DDBJ databases">
        <title>High titer production of polyol ester of fatty acids by Rhodotorula paludigena BS15 towards product separation-free biomass refinery.</title>
        <authorList>
            <person name="Mano J."/>
            <person name="Ono H."/>
            <person name="Tanaka T."/>
            <person name="Naito K."/>
            <person name="Sushida H."/>
            <person name="Ike M."/>
            <person name="Tokuyasu K."/>
            <person name="Kitaoka M."/>
        </authorList>
    </citation>
    <scope>NUCLEOTIDE SEQUENCE [LARGE SCALE GENOMIC DNA]</scope>
    <source>
        <strain evidence="3 4">BS15</strain>
    </source>
</reference>
<dbReference type="Gene3D" id="3.30.1380.20">
    <property type="entry name" value="Trafficking protein particle complex subunit 3"/>
    <property type="match status" value="1"/>
</dbReference>
<dbReference type="GO" id="GO:0005801">
    <property type="term" value="C:cis-Golgi network"/>
    <property type="evidence" value="ECO:0007669"/>
    <property type="project" value="TreeGrafter"/>
</dbReference>
<evidence type="ECO:0008006" key="5">
    <source>
        <dbReference type="Google" id="ProtNLM"/>
    </source>
</evidence>
<evidence type="ECO:0000256" key="1">
    <source>
        <dbReference type="ARBA" id="ARBA00006218"/>
    </source>
</evidence>
<dbReference type="GO" id="GO:0005802">
    <property type="term" value="C:trans-Golgi network"/>
    <property type="evidence" value="ECO:0007669"/>
    <property type="project" value="TreeGrafter"/>
</dbReference>
<evidence type="ECO:0000313" key="3">
    <source>
        <dbReference type="EMBL" id="GJN92560.1"/>
    </source>
</evidence>
<dbReference type="SUPFAM" id="SSF111126">
    <property type="entry name" value="Ligand-binding domain in the NO signalling and Golgi transport"/>
    <property type="match status" value="1"/>
</dbReference>
<dbReference type="InterPro" id="IPR024096">
    <property type="entry name" value="NO_sig/Golgi_transp_ligand-bd"/>
</dbReference>
<dbReference type="Proteomes" id="UP001342314">
    <property type="component" value="Unassembled WGS sequence"/>
</dbReference>
<comment type="caution">
    <text evidence="3">The sequence shown here is derived from an EMBL/GenBank/DDBJ whole genome shotgun (WGS) entry which is preliminary data.</text>
</comment>
<feature type="region of interest" description="Disordered" evidence="2">
    <location>
        <begin position="1"/>
        <end position="35"/>
    </location>
</feature>
<protein>
    <recommendedName>
        <fullName evidence="5">Trafficking protein particle complex subunit 6B</fullName>
    </recommendedName>
</protein>
<dbReference type="InterPro" id="IPR007194">
    <property type="entry name" value="TRAPP_component"/>
</dbReference>
<sequence length="305" mass="31935">MATNRPLHALVTSSGHPHNRSSSSLLSPAVSALADPPAHSADARLVDLVHAELIRTLQHSQRAATARARADHALVEDQLAQLGLAPLDKGKARATTEDTPNAKAEQAQREEADEAVRSRLDSLGFKVGWATAERLARDRPRFPTTASTLSTSSSTASPALAPSPSHSPHPSASSPSPTPAHAPVPDALELVKFVCKDVWTALYDKQVDNLRTNHRGVFVVVDHSLRPLRGVATGGGGGAEDKEEESEAQRWVRFVLAFPAGVIRGALANLGLQCTVSGESPAVPQASFQIKTSRAGASGPGGGAI</sequence>